<gene>
    <name evidence="1" type="ORF">QAD02_003181</name>
</gene>
<name>A0ACC2NNW1_9HYME</name>
<sequence>MSTVGVISAHSNCTGAPIAKYVKWVSHTRARLSSHEETTAAVFSNGKREPRRRRRPRELCRRCANPEWCELDACCRECLLLGVCGEDSPGARDRDARAYPSTPGDIDAKAMPTRIHSRNISSQHPASNPSESSTAKIRPFQGDHTLRKLF</sequence>
<organism evidence="1 2">
    <name type="scientific">Eretmocerus hayati</name>
    <dbReference type="NCBI Taxonomy" id="131215"/>
    <lineage>
        <taxon>Eukaryota</taxon>
        <taxon>Metazoa</taxon>
        <taxon>Ecdysozoa</taxon>
        <taxon>Arthropoda</taxon>
        <taxon>Hexapoda</taxon>
        <taxon>Insecta</taxon>
        <taxon>Pterygota</taxon>
        <taxon>Neoptera</taxon>
        <taxon>Endopterygota</taxon>
        <taxon>Hymenoptera</taxon>
        <taxon>Apocrita</taxon>
        <taxon>Proctotrupomorpha</taxon>
        <taxon>Chalcidoidea</taxon>
        <taxon>Aphelinidae</taxon>
        <taxon>Aphelininae</taxon>
        <taxon>Eretmocerus</taxon>
    </lineage>
</organism>
<proteinExistence type="predicted"/>
<dbReference type="EMBL" id="CM056743">
    <property type="protein sequence ID" value="KAJ8671922.1"/>
    <property type="molecule type" value="Genomic_DNA"/>
</dbReference>
<evidence type="ECO:0000313" key="2">
    <source>
        <dbReference type="Proteomes" id="UP001239111"/>
    </source>
</evidence>
<dbReference type="Proteomes" id="UP001239111">
    <property type="component" value="Chromosome 3"/>
</dbReference>
<reference evidence="1" key="1">
    <citation type="submission" date="2023-04" db="EMBL/GenBank/DDBJ databases">
        <title>A chromosome-level genome assembly of the parasitoid wasp Eretmocerus hayati.</title>
        <authorList>
            <person name="Zhong Y."/>
            <person name="Liu S."/>
            <person name="Liu Y."/>
        </authorList>
    </citation>
    <scope>NUCLEOTIDE SEQUENCE</scope>
    <source>
        <strain evidence="1">ZJU_SS_LIU_2023</strain>
    </source>
</reference>
<comment type="caution">
    <text evidence="1">The sequence shown here is derived from an EMBL/GenBank/DDBJ whole genome shotgun (WGS) entry which is preliminary data.</text>
</comment>
<evidence type="ECO:0000313" key="1">
    <source>
        <dbReference type="EMBL" id="KAJ8671922.1"/>
    </source>
</evidence>
<accession>A0ACC2NNW1</accession>
<protein>
    <submittedName>
        <fullName evidence="1">Uncharacterized protein</fullName>
    </submittedName>
</protein>
<keyword evidence="2" id="KW-1185">Reference proteome</keyword>